<dbReference type="STRING" id="83219.PM02_18955"/>
<keyword evidence="2" id="KW-1185">Reference proteome</keyword>
<dbReference type="eggNOG" id="COG5457">
    <property type="taxonomic scope" value="Bacteria"/>
</dbReference>
<dbReference type="Proteomes" id="UP000027337">
    <property type="component" value="Unassembled WGS sequence"/>
</dbReference>
<proteinExistence type="predicted"/>
<accession>A0A061SQF8</accession>
<comment type="caution">
    <text evidence="1">The sequence shown here is derived from an EMBL/GenBank/DDBJ whole genome shotgun (WGS) entry which is preliminary data.</text>
</comment>
<evidence type="ECO:0000313" key="2">
    <source>
        <dbReference type="Proteomes" id="UP000027337"/>
    </source>
</evidence>
<evidence type="ECO:0008006" key="3">
    <source>
        <dbReference type="Google" id="ProtNLM"/>
    </source>
</evidence>
<evidence type="ECO:0000313" key="1">
    <source>
        <dbReference type="EMBL" id="KAJ01495.1"/>
    </source>
</evidence>
<organism evidence="1 2">
    <name type="scientific">Sulfitobacter mediterraneus</name>
    <dbReference type="NCBI Taxonomy" id="83219"/>
    <lineage>
        <taxon>Bacteria</taxon>
        <taxon>Pseudomonadati</taxon>
        <taxon>Pseudomonadota</taxon>
        <taxon>Alphaproteobacteria</taxon>
        <taxon>Rhodobacterales</taxon>
        <taxon>Roseobacteraceae</taxon>
        <taxon>Sulfitobacter</taxon>
    </lineage>
</organism>
<name>A0A061SQF8_9RHOB</name>
<sequence length="65" mass="7001">MFSAAFNLLKRGGVKFLKGTHSAVLSLQTARMMATLSNMSDQQLAQIGITRSGIPDYANKLIASE</sequence>
<reference evidence="1 2" key="1">
    <citation type="journal article" date="2014" name="Genome Announc.">
        <title>Draft Genome Sequences of Two Isolates of the Roseobacter Group, Sulfitobacter sp. Strains 3SOLIMAR09 and 1FIGIMAR09, from Harbors of Mallorca Island (Mediterranean Sea).</title>
        <authorList>
            <person name="Mas-Llado M."/>
            <person name="Pina-Villalonga J.M."/>
            <person name="Brunet-Galmes I."/>
            <person name="Nogales B."/>
            <person name="Bosch R."/>
        </authorList>
    </citation>
    <scope>NUCLEOTIDE SEQUENCE [LARGE SCALE GENOMIC DNA]</scope>
    <source>
        <strain evidence="1 2">1FIGIMAR09</strain>
    </source>
</reference>
<dbReference type="AlphaFoldDB" id="A0A061SQF8"/>
<protein>
    <recommendedName>
        <fullName evidence="3">DUF1127 domain-containing protein</fullName>
    </recommendedName>
</protein>
<gene>
    <name evidence="1" type="ORF">PM02_18955</name>
</gene>
<dbReference type="EMBL" id="JEMU01000027">
    <property type="protein sequence ID" value="KAJ01495.1"/>
    <property type="molecule type" value="Genomic_DNA"/>
</dbReference>